<dbReference type="Proteomes" id="UP000023152">
    <property type="component" value="Unassembled WGS sequence"/>
</dbReference>
<sequence>ISMPQKFVTGNNYVSTTIPRPPGDGSNANLGLFSNVQSYSQNSKGGDPTALELNYHNSDDNISNHYHSANSTDTISGSSRLSQRFYDRRKHESKNNRDWEINRSNQFRNDSNRTYFKHDTNRNSESGTAMPILSMDKPNASATAINARVTLINTNPQRTAGPMDNNKLNLSSNPTDLSMTIPLMTHPSGNVTEHNDDANIDTMQPISGNKTRRMFENETMNLENYLCAIGATRRKDEMYGTYTYLTPKFVNQMRPFLKNLRCKKKDMLPSLPTRNPPRHPDLIEWERFLEEKQNNKKCKQKCSEHRSFANSHLHSERTHRHEYNYRDNYNYGQQKDRERAKNKGYFKTSRLYIHYKTDTKNPEREEPTDADMHVDKTNEINDEQKNWQDQVTTSEYHIVSNPHQNHLEKRLPTSEFATSAIKTKSADTKQHSLPTKANDQDNDPVGDNSPQTHKKAKRQRKNKGKKKTVAQQQ</sequence>
<protein>
    <submittedName>
        <fullName evidence="2">Uncharacterized protein</fullName>
    </submittedName>
</protein>
<feature type="region of interest" description="Disordered" evidence="1">
    <location>
        <begin position="419"/>
        <end position="473"/>
    </location>
</feature>
<feature type="region of interest" description="Disordered" evidence="1">
    <location>
        <begin position="1"/>
        <end position="26"/>
    </location>
</feature>
<evidence type="ECO:0000313" key="3">
    <source>
        <dbReference type="Proteomes" id="UP000023152"/>
    </source>
</evidence>
<gene>
    <name evidence="2" type="ORF">RFI_12056</name>
</gene>
<dbReference type="EMBL" id="ASPP01008750">
    <property type="protein sequence ID" value="ETO25086.1"/>
    <property type="molecule type" value="Genomic_DNA"/>
</dbReference>
<keyword evidence="3" id="KW-1185">Reference proteome</keyword>
<comment type="caution">
    <text evidence="2">The sequence shown here is derived from an EMBL/GenBank/DDBJ whole genome shotgun (WGS) entry which is preliminary data.</text>
</comment>
<proteinExistence type="predicted"/>
<dbReference type="AlphaFoldDB" id="X6NGG1"/>
<reference evidence="2 3" key="1">
    <citation type="journal article" date="2013" name="Curr. Biol.">
        <title>The Genome of the Foraminiferan Reticulomyxa filosa.</title>
        <authorList>
            <person name="Glockner G."/>
            <person name="Hulsmann N."/>
            <person name="Schleicher M."/>
            <person name="Noegel A.A."/>
            <person name="Eichinger L."/>
            <person name="Gallinger C."/>
            <person name="Pawlowski J."/>
            <person name="Sierra R."/>
            <person name="Euteneuer U."/>
            <person name="Pillet L."/>
            <person name="Moustafa A."/>
            <person name="Platzer M."/>
            <person name="Groth M."/>
            <person name="Szafranski K."/>
            <person name="Schliwa M."/>
        </authorList>
    </citation>
    <scope>NUCLEOTIDE SEQUENCE [LARGE SCALE GENOMIC DNA]</scope>
</reference>
<accession>X6NGG1</accession>
<organism evidence="2 3">
    <name type="scientific">Reticulomyxa filosa</name>
    <dbReference type="NCBI Taxonomy" id="46433"/>
    <lineage>
        <taxon>Eukaryota</taxon>
        <taxon>Sar</taxon>
        <taxon>Rhizaria</taxon>
        <taxon>Retaria</taxon>
        <taxon>Foraminifera</taxon>
        <taxon>Monothalamids</taxon>
        <taxon>Reticulomyxidae</taxon>
        <taxon>Reticulomyxa</taxon>
    </lineage>
</organism>
<evidence type="ECO:0000256" key="1">
    <source>
        <dbReference type="SAM" id="MobiDB-lite"/>
    </source>
</evidence>
<feature type="non-terminal residue" evidence="2">
    <location>
        <position position="1"/>
    </location>
</feature>
<feature type="compositionally biased region" description="Polar residues" evidence="1">
    <location>
        <begin position="8"/>
        <end position="18"/>
    </location>
</feature>
<feature type="compositionally biased region" description="Basic residues" evidence="1">
    <location>
        <begin position="452"/>
        <end position="473"/>
    </location>
</feature>
<evidence type="ECO:0000313" key="2">
    <source>
        <dbReference type="EMBL" id="ETO25086.1"/>
    </source>
</evidence>
<name>X6NGG1_RETFI</name>